<dbReference type="AlphaFoldDB" id="A0A4Y8PSG1"/>
<protein>
    <recommendedName>
        <fullName evidence="3">DUF2652 domain-containing protein</fullName>
    </recommendedName>
</protein>
<dbReference type="InterPro" id="IPR020503">
    <property type="entry name" value="Uncharacterised_Rv2561"/>
</dbReference>
<name>A0A4Y8PSG1_9BACL</name>
<dbReference type="Pfam" id="PF10851">
    <property type="entry name" value="DUF2652"/>
    <property type="match status" value="1"/>
</dbReference>
<gene>
    <name evidence="1" type="ORF">B5M42_22705</name>
</gene>
<proteinExistence type="predicted"/>
<reference evidence="1 2" key="1">
    <citation type="submission" date="2017-03" db="EMBL/GenBank/DDBJ databases">
        <title>Isolation of Levoglucosan Utilizing Bacteria.</title>
        <authorList>
            <person name="Arya A.S."/>
        </authorList>
    </citation>
    <scope>NUCLEOTIDE SEQUENCE [LARGE SCALE GENOMIC DNA]</scope>
    <source>
        <strain evidence="1 2">MEC069</strain>
    </source>
</reference>
<dbReference type="EMBL" id="MYFO01000047">
    <property type="protein sequence ID" value="TFE83538.1"/>
    <property type="molecule type" value="Genomic_DNA"/>
</dbReference>
<comment type="caution">
    <text evidence="1">The sequence shown here is derived from an EMBL/GenBank/DDBJ whole genome shotgun (WGS) entry which is preliminary data.</text>
</comment>
<sequence>MKGDSTIMEKSALLVIADISGYTQFMLSNRQSLAHSQMIITGLTQTILSRIELPLEVAKLEGDAVFLYAFRHDDPQSWQEAQRTIGERLFAFFAAFGEKVREYADSNMCGCSACSNVGKLKLKVIVHSGVVLSYQIGAFRELSGVDVILVHKLLKNSVPADEYMLFTEEGRRQVELDPAITLHPGRETVEPLGEVPVLICYPSGEPDGGKPSSAAGTNSPYGSSYYRWKNEAQKIWFSIRTFFTR</sequence>
<dbReference type="OrthoDB" id="3815156at2"/>
<accession>A0A4Y8PSG1</accession>
<evidence type="ECO:0000313" key="2">
    <source>
        <dbReference type="Proteomes" id="UP000298246"/>
    </source>
</evidence>
<evidence type="ECO:0000313" key="1">
    <source>
        <dbReference type="EMBL" id="TFE83538.1"/>
    </source>
</evidence>
<keyword evidence="2" id="KW-1185">Reference proteome</keyword>
<evidence type="ECO:0008006" key="3">
    <source>
        <dbReference type="Google" id="ProtNLM"/>
    </source>
</evidence>
<organism evidence="1 2">
    <name type="scientific">Paenibacillus athensensis</name>
    <dbReference type="NCBI Taxonomy" id="1967502"/>
    <lineage>
        <taxon>Bacteria</taxon>
        <taxon>Bacillati</taxon>
        <taxon>Bacillota</taxon>
        <taxon>Bacilli</taxon>
        <taxon>Bacillales</taxon>
        <taxon>Paenibacillaceae</taxon>
        <taxon>Paenibacillus</taxon>
    </lineage>
</organism>
<dbReference type="Proteomes" id="UP000298246">
    <property type="component" value="Unassembled WGS sequence"/>
</dbReference>